<dbReference type="EMBL" id="BMIL01000002">
    <property type="protein sequence ID" value="GGC55601.1"/>
    <property type="molecule type" value="Genomic_DNA"/>
</dbReference>
<dbReference type="InterPro" id="IPR010502">
    <property type="entry name" value="Carb-bd_dom_fam9"/>
</dbReference>
<reference evidence="4" key="1">
    <citation type="journal article" date="2014" name="Int. J. Syst. Evol. Microbiol.">
        <title>Complete genome sequence of Corynebacterium casei LMG S-19264T (=DSM 44701T), isolated from a smear-ripened cheese.</title>
        <authorList>
            <consortium name="US DOE Joint Genome Institute (JGI-PGF)"/>
            <person name="Walter F."/>
            <person name="Albersmeier A."/>
            <person name="Kalinowski J."/>
            <person name="Ruckert C."/>
        </authorList>
    </citation>
    <scope>NUCLEOTIDE SEQUENCE</scope>
    <source>
        <strain evidence="4">CGMCC 1.15343</strain>
    </source>
</reference>
<dbReference type="Gene3D" id="2.60.40.1190">
    <property type="match status" value="1"/>
</dbReference>
<dbReference type="SUPFAM" id="SSF49344">
    <property type="entry name" value="CBD9-like"/>
    <property type="match status" value="1"/>
</dbReference>
<feature type="chain" id="PRO_5038100824" description="Carbohydrate family 9 binding domain-like" evidence="1">
    <location>
        <begin position="19"/>
        <end position="812"/>
    </location>
</feature>
<gene>
    <name evidence="4" type="ORF">GCM10011387_06510</name>
</gene>
<evidence type="ECO:0000313" key="4">
    <source>
        <dbReference type="EMBL" id="GGC55601.1"/>
    </source>
</evidence>
<evidence type="ECO:0000259" key="3">
    <source>
        <dbReference type="Pfam" id="PF19313"/>
    </source>
</evidence>
<feature type="domain" description="DUF5916" evidence="3">
    <location>
        <begin position="232"/>
        <end position="808"/>
    </location>
</feature>
<dbReference type="Pfam" id="PF19313">
    <property type="entry name" value="DUF5916"/>
    <property type="match status" value="1"/>
</dbReference>
<dbReference type="Proteomes" id="UP000651668">
    <property type="component" value="Unassembled WGS sequence"/>
</dbReference>
<keyword evidence="5" id="KW-1185">Reference proteome</keyword>
<evidence type="ECO:0000313" key="5">
    <source>
        <dbReference type="Proteomes" id="UP000651668"/>
    </source>
</evidence>
<dbReference type="GO" id="GO:0030246">
    <property type="term" value="F:carbohydrate binding"/>
    <property type="evidence" value="ECO:0007669"/>
    <property type="project" value="InterPro"/>
</dbReference>
<evidence type="ECO:0000256" key="1">
    <source>
        <dbReference type="SAM" id="SignalP"/>
    </source>
</evidence>
<comment type="caution">
    <text evidence="4">The sequence shown here is derived from an EMBL/GenBank/DDBJ whole genome shotgun (WGS) entry which is preliminary data.</text>
</comment>
<feature type="domain" description="Carbohydrate-binding" evidence="2">
    <location>
        <begin position="39"/>
        <end position="193"/>
    </location>
</feature>
<dbReference type="Pfam" id="PF06452">
    <property type="entry name" value="CBM9_1"/>
    <property type="match status" value="1"/>
</dbReference>
<proteinExistence type="predicted"/>
<evidence type="ECO:0000259" key="2">
    <source>
        <dbReference type="Pfam" id="PF06452"/>
    </source>
</evidence>
<organism evidence="4 5">
    <name type="scientific">Pedobacter quisquiliarum</name>
    <dbReference type="NCBI Taxonomy" id="1834438"/>
    <lineage>
        <taxon>Bacteria</taxon>
        <taxon>Pseudomonadati</taxon>
        <taxon>Bacteroidota</taxon>
        <taxon>Sphingobacteriia</taxon>
        <taxon>Sphingobacteriales</taxon>
        <taxon>Sphingobacteriaceae</taxon>
        <taxon>Pedobacter</taxon>
    </lineage>
</organism>
<evidence type="ECO:0008006" key="6">
    <source>
        <dbReference type="Google" id="ProtNLM"/>
    </source>
</evidence>
<name>A0A916X9S8_9SPHI</name>
<feature type="signal peptide" evidence="1">
    <location>
        <begin position="1"/>
        <end position="18"/>
    </location>
</feature>
<accession>A0A916X9S8</accession>
<dbReference type="RefSeq" id="WP_229663498.1">
    <property type="nucleotide sequence ID" value="NZ_BMIL01000002.1"/>
</dbReference>
<dbReference type="GO" id="GO:0016052">
    <property type="term" value="P:carbohydrate catabolic process"/>
    <property type="evidence" value="ECO:0007669"/>
    <property type="project" value="InterPro"/>
</dbReference>
<keyword evidence="1" id="KW-0732">Signal</keyword>
<dbReference type="InterPro" id="IPR045670">
    <property type="entry name" value="DUF5916"/>
</dbReference>
<sequence>MKSLLPGLFLLFFSLNLAAQTPAAERKINAMRTNTSPKIDGLLDDEVWKDAPIATGFIENNPNPGRVESADRSTEVKVLYDDNAIYISARMKAKPDSIAHELVSRDQIGNADFFGVFLDTYLDRINGNGFIVTAAGSQFDAKYSQVGGEDENWNAVWESEVKLDDQGWTVELKIPYSALRFSSKDLQNWGINFIRKRAMENSQTFWNPVDPKVNGLLNQSGTMVGLQNIKAPLRLSFSPYVSALINHYPNNVPGIKNTTTSFNGGMDVKYGISNSFTLDMTLIPDFGQVQSDNRILNLTPFEVKFNENRSFFTEGTELFNKGDLFYSRRIGVSPTYSKDLSDQIQEGETVIRSPLESKVINATKVSGRTAKGLGIGIFNAVTNSMNTIVEDAQGNRREIESQPLTNYNVFVLDQNLKNNSAVSLINTNVLRQGSAYDANVTAMLFNLNDKKNEYYVNGAGKMSYLTANPDKDQRTGYYYEVETGKQSGNFTWSYRQRMADRVFDPSDMGFFTNNNFLDQNGTIHYNIYKPGKWYYKIATFMSLNYSRRYKPAAYQNLTVETGPYVQFKNLWSAEIYANWTAKGNDFYESRNGGLYKSPGGFTIQTYLNSNRAKAYNAGGYLGYSNRTMFNGKMYDLYFYQNFRLSDRLSFGTDFSYSPSYDFVSWVTFNGSQSVFSRYDRNTIENAVDAKYNFTNKMGINLRARHYWSDRRNRAFYNLQANGSLAAYEGPALQNTDRNYNVFNIDLIYTWQFAPGSELSVTYKNLSETNDSYLTKRYFRNLDYILSGPQNNSLSIKMLYYIDYLDLRKHKRK</sequence>
<dbReference type="GO" id="GO:0004553">
    <property type="term" value="F:hydrolase activity, hydrolyzing O-glycosyl compounds"/>
    <property type="evidence" value="ECO:0007669"/>
    <property type="project" value="InterPro"/>
</dbReference>
<dbReference type="CDD" id="cd09618">
    <property type="entry name" value="CBM9_like_2"/>
    <property type="match status" value="1"/>
</dbReference>
<reference evidence="4" key="2">
    <citation type="submission" date="2020-09" db="EMBL/GenBank/DDBJ databases">
        <authorList>
            <person name="Sun Q."/>
            <person name="Zhou Y."/>
        </authorList>
    </citation>
    <scope>NUCLEOTIDE SEQUENCE</scope>
    <source>
        <strain evidence="4">CGMCC 1.15343</strain>
    </source>
</reference>
<dbReference type="AlphaFoldDB" id="A0A916X9S8"/>
<protein>
    <recommendedName>
        <fullName evidence="6">Carbohydrate family 9 binding domain-like</fullName>
    </recommendedName>
</protein>